<comment type="caution">
    <text evidence="2">The sequence shown here is derived from an EMBL/GenBank/DDBJ whole genome shotgun (WGS) entry which is preliminary data.</text>
</comment>
<keyword evidence="3" id="KW-1185">Reference proteome</keyword>
<dbReference type="Pfam" id="PF03810">
    <property type="entry name" value="IBN_N"/>
    <property type="match status" value="1"/>
</dbReference>
<evidence type="ECO:0000259" key="1">
    <source>
        <dbReference type="PROSITE" id="PS50166"/>
    </source>
</evidence>
<accession>A0A9N9JKY9</accession>
<feature type="non-terminal residue" evidence="2">
    <location>
        <position position="280"/>
    </location>
</feature>
<dbReference type="InterPro" id="IPR001494">
    <property type="entry name" value="Importin-beta_N"/>
</dbReference>
<dbReference type="SUPFAM" id="SSF48371">
    <property type="entry name" value="ARM repeat"/>
    <property type="match status" value="1"/>
</dbReference>
<reference evidence="2" key="1">
    <citation type="submission" date="2021-06" db="EMBL/GenBank/DDBJ databases">
        <authorList>
            <person name="Kallberg Y."/>
            <person name="Tangrot J."/>
            <person name="Rosling A."/>
        </authorList>
    </citation>
    <scope>NUCLEOTIDE SEQUENCE</scope>
    <source>
        <strain evidence="2">IN212</strain>
    </source>
</reference>
<dbReference type="SMART" id="SM00913">
    <property type="entry name" value="IBN_N"/>
    <property type="match status" value="1"/>
</dbReference>
<dbReference type="OrthoDB" id="435593at2759"/>
<dbReference type="EMBL" id="CAJVPZ010055363">
    <property type="protein sequence ID" value="CAG8784427.1"/>
    <property type="molecule type" value="Genomic_DNA"/>
</dbReference>
<dbReference type="PANTHER" id="PTHR12363:SF53">
    <property type="entry name" value="MRNA TRANSPORT REGULATOR MTR10"/>
    <property type="match status" value="1"/>
</dbReference>
<dbReference type="PROSITE" id="PS50166">
    <property type="entry name" value="IMPORTIN_B_NT"/>
    <property type="match status" value="1"/>
</dbReference>
<dbReference type="GO" id="GO:0006606">
    <property type="term" value="P:protein import into nucleus"/>
    <property type="evidence" value="ECO:0007669"/>
    <property type="project" value="TreeGrafter"/>
</dbReference>
<dbReference type="GO" id="GO:0005737">
    <property type="term" value="C:cytoplasm"/>
    <property type="evidence" value="ECO:0007669"/>
    <property type="project" value="TreeGrafter"/>
</dbReference>
<gene>
    <name evidence="2" type="ORF">RFULGI_LOCUS16107</name>
</gene>
<evidence type="ECO:0000313" key="3">
    <source>
        <dbReference type="Proteomes" id="UP000789396"/>
    </source>
</evidence>
<feature type="non-terminal residue" evidence="2">
    <location>
        <position position="1"/>
    </location>
</feature>
<dbReference type="GO" id="GO:0031267">
    <property type="term" value="F:small GTPase binding"/>
    <property type="evidence" value="ECO:0007669"/>
    <property type="project" value="InterPro"/>
</dbReference>
<dbReference type="InterPro" id="IPR016024">
    <property type="entry name" value="ARM-type_fold"/>
</dbReference>
<dbReference type="PANTHER" id="PTHR12363">
    <property type="entry name" value="TRANSPORTIN 3 AND IMPORTIN 13"/>
    <property type="match status" value="1"/>
</dbReference>
<organism evidence="2 3">
    <name type="scientific">Racocetra fulgida</name>
    <dbReference type="NCBI Taxonomy" id="60492"/>
    <lineage>
        <taxon>Eukaryota</taxon>
        <taxon>Fungi</taxon>
        <taxon>Fungi incertae sedis</taxon>
        <taxon>Mucoromycota</taxon>
        <taxon>Glomeromycotina</taxon>
        <taxon>Glomeromycetes</taxon>
        <taxon>Diversisporales</taxon>
        <taxon>Gigasporaceae</taxon>
        <taxon>Racocetra</taxon>
    </lineage>
</organism>
<dbReference type="InterPro" id="IPR051345">
    <property type="entry name" value="Importin_beta-like_NTR"/>
</dbReference>
<dbReference type="InterPro" id="IPR011989">
    <property type="entry name" value="ARM-like"/>
</dbReference>
<feature type="domain" description="Importin N-terminal" evidence="1">
    <location>
        <begin position="71"/>
        <end position="138"/>
    </location>
</feature>
<name>A0A9N9JKY9_9GLOM</name>
<dbReference type="AlphaFoldDB" id="A0A9N9JKY9"/>
<dbReference type="Proteomes" id="UP000789396">
    <property type="component" value="Unassembled WGS sequence"/>
</dbReference>
<dbReference type="Gene3D" id="1.25.10.10">
    <property type="entry name" value="Leucine-rich Repeat Variant"/>
    <property type="match status" value="1"/>
</dbReference>
<dbReference type="Pfam" id="PF08389">
    <property type="entry name" value="Xpo1"/>
    <property type="match status" value="1"/>
</dbReference>
<evidence type="ECO:0000313" key="2">
    <source>
        <dbReference type="EMBL" id="CAG8784427.1"/>
    </source>
</evidence>
<sequence length="280" mass="32405">GKILENYKYRRTVFAREFTSVLIQQYLCDLQKSCFRSFTKLCAMATDTTEAFLVEVNALFTSHDKARREQADIWLQAFQKTSEAWALSDQILRSQVTPETARYFAARTFRQKITLDLHQLDGTARISLRDSLLELLYQYREGPRKIITQICLSLVALALQMPEWQNVLPQFAELYGKNPDTVKCLLEFLKVLPEEVNTNNRIPISDEAYQIRSKELLTNNANEVLQMLLIYLQNSGENIDYQIQVFECFESWLYSGDIAIASLENNPFLGHSFDALQSNE</sequence>
<protein>
    <submittedName>
        <fullName evidence="2">17215_t:CDS:1</fullName>
    </submittedName>
</protein>
<dbReference type="InterPro" id="IPR013598">
    <property type="entry name" value="Exportin-1/Importin-b-like"/>
</dbReference>
<proteinExistence type="predicted"/>